<keyword evidence="6" id="KW-0812">Transmembrane</keyword>
<dbReference type="PANTHER" id="PTHR43289">
    <property type="entry name" value="MITOGEN-ACTIVATED PROTEIN KINASE KINASE KINASE 20-RELATED"/>
    <property type="match status" value="1"/>
</dbReference>
<feature type="compositionally biased region" description="Basic and acidic residues" evidence="5">
    <location>
        <begin position="70"/>
        <end position="79"/>
    </location>
</feature>
<dbReference type="EC" id="2.7.11.1" evidence="8"/>
<dbReference type="GO" id="GO:0004674">
    <property type="term" value="F:protein serine/threonine kinase activity"/>
    <property type="evidence" value="ECO:0007669"/>
    <property type="project" value="UniProtKB-EC"/>
</dbReference>
<keyword evidence="1 8" id="KW-0808">Transferase</keyword>
<evidence type="ECO:0000256" key="5">
    <source>
        <dbReference type="SAM" id="MobiDB-lite"/>
    </source>
</evidence>
<dbReference type="Gene3D" id="3.30.200.20">
    <property type="entry name" value="Phosphorylase Kinase, domain 1"/>
    <property type="match status" value="1"/>
</dbReference>
<dbReference type="AlphaFoldDB" id="A0AAU7CC90"/>
<organism evidence="8">
    <name type="scientific">Singulisphaera sp. Ch08</name>
    <dbReference type="NCBI Taxonomy" id="3120278"/>
    <lineage>
        <taxon>Bacteria</taxon>
        <taxon>Pseudomonadati</taxon>
        <taxon>Planctomycetota</taxon>
        <taxon>Planctomycetia</taxon>
        <taxon>Isosphaerales</taxon>
        <taxon>Isosphaeraceae</taxon>
        <taxon>Singulisphaera</taxon>
    </lineage>
</organism>
<reference evidence="8" key="1">
    <citation type="submission" date="2024-05" db="EMBL/GenBank/DDBJ databases">
        <title>Planctomycetes of the genus Singulisphaera possess chitinolytic capabilities.</title>
        <authorList>
            <person name="Ivanova A."/>
        </authorList>
    </citation>
    <scope>NUCLEOTIDE SEQUENCE</scope>
    <source>
        <strain evidence="8">Ch08T</strain>
    </source>
</reference>
<feature type="transmembrane region" description="Helical" evidence="6">
    <location>
        <begin position="512"/>
        <end position="532"/>
    </location>
</feature>
<feature type="domain" description="Protein kinase" evidence="7">
    <location>
        <begin position="198"/>
        <end position="467"/>
    </location>
</feature>
<dbReference type="InterPro" id="IPR000719">
    <property type="entry name" value="Prot_kinase_dom"/>
</dbReference>
<evidence type="ECO:0000256" key="3">
    <source>
        <dbReference type="ARBA" id="ARBA00022777"/>
    </source>
</evidence>
<dbReference type="PROSITE" id="PS50011">
    <property type="entry name" value="PROTEIN_KINASE_DOM"/>
    <property type="match status" value="1"/>
</dbReference>
<dbReference type="Pfam" id="PF00069">
    <property type="entry name" value="Pkinase"/>
    <property type="match status" value="1"/>
</dbReference>
<evidence type="ECO:0000256" key="4">
    <source>
        <dbReference type="ARBA" id="ARBA00022840"/>
    </source>
</evidence>
<keyword evidence="4" id="KW-0067">ATP-binding</keyword>
<protein>
    <submittedName>
        <fullName evidence="8">Serine/threonine-protein kinase</fullName>
        <ecNumber evidence="8">2.7.11.1</ecNumber>
    </submittedName>
</protein>
<keyword evidence="6" id="KW-1133">Transmembrane helix</keyword>
<dbReference type="InterPro" id="IPR011009">
    <property type="entry name" value="Kinase-like_dom_sf"/>
</dbReference>
<keyword evidence="3 8" id="KW-0418">Kinase</keyword>
<keyword evidence="6" id="KW-0472">Membrane</keyword>
<dbReference type="PANTHER" id="PTHR43289:SF6">
    <property type="entry name" value="SERINE_THREONINE-PROTEIN KINASE NEKL-3"/>
    <property type="match status" value="1"/>
</dbReference>
<name>A0AAU7CC90_9BACT</name>
<keyword evidence="2" id="KW-0547">Nucleotide-binding</keyword>
<dbReference type="RefSeq" id="WP_406695526.1">
    <property type="nucleotide sequence ID" value="NZ_CP155447.1"/>
</dbReference>
<evidence type="ECO:0000256" key="6">
    <source>
        <dbReference type="SAM" id="Phobius"/>
    </source>
</evidence>
<evidence type="ECO:0000256" key="2">
    <source>
        <dbReference type="ARBA" id="ARBA00022741"/>
    </source>
</evidence>
<accession>A0AAU7CC90</accession>
<dbReference type="EMBL" id="CP155447">
    <property type="protein sequence ID" value="XBH02785.1"/>
    <property type="molecule type" value="Genomic_DNA"/>
</dbReference>
<dbReference type="SUPFAM" id="SSF56112">
    <property type="entry name" value="Protein kinase-like (PK-like)"/>
    <property type="match status" value="1"/>
</dbReference>
<dbReference type="Gene3D" id="1.10.510.10">
    <property type="entry name" value="Transferase(Phosphotransferase) domain 1"/>
    <property type="match status" value="1"/>
</dbReference>
<evidence type="ECO:0000313" key="8">
    <source>
        <dbReference type="EMBL" id="XBH02785.1"/>
    </source>
</evidence>
<gene>
    <name evidence="8" type="ORF">V5E97_31380</name>
</gene>
<dbReference type="CDD" id="cd14014">
    <property type="entry name" value="STKc_PknB_like"/>
    <property type="match status" value="1"/>
</dbReference>
<evidence type="ECO:0000259" key="7">
    <source>
        <dbReference type="PROSITE" id="PS50011"/>
    </source>
</evidence>
<evidence type="ECO:0000256" key="1">
    <source>
        <dbReference type="ARBA" id="ARBA00022679"/>
    </source>
</evidence>
<feature type="region of interest" description="Disordered" evidence="5">
    <location>
        <begin position="65"/>
        <end position="86"/>
    </location>
</feature>
<feature type="region of interest" description="Disordered" evidence="5">
    <location>
        <begin position="641"/>
        <end position="666"/>
    </location>
</feature>
<proteinExistence type="predicted"/>
<dbReference type="SMART" id="SM00220">
    <property type="entry name" value="S_TKc"/>
    <property type="match status" value="1"/>
</dbReference>
<sequence>MSAERPTIASCPHCRAILLRTQRALIHPTASERDEIERALGTFWFEHTTTRFDGRFHRCPGREPIVFAPEHPRSTDESRNLPGSGHSAYRGPHLDIKTSNIARRFLLIAAFVAGIASSSSAQQGSNTPYQRPSVGKEFVVESHPTQRPARSGRTVDQSVLLTGGTARAGNEPARATFNAAQAPPNGSWQGMELADGRYQILDTLRQASAGVVYLAHDRNLDADVVIEVPAFPPVHNHESKARFMRAVRSGARLVHPHLVRVTEVGTHNDAPFVVAEHRAGGSLKFRRPVGPDGRPTPVAPHSLEQWLPDVSDALDYLHTRNRLYREVSLANILFDENGRASLGGLGMAEAIAEWLGPSSEGTAVSHAWLAGPSPTIAPEIVAGGPADGRADQYALAATVYELLSGHPPFEGQTQAGILEKESSIEPPELCQICPTLSATLSSAVQRGLSRDPRQRFPDCKAFAHSVVSAAREPGLIREPPTEPASVTRTDRSHQSRPLLGLPIINRQGASQASLVILGTVCGFLIVALGLSLRQKRSRSTTANQAVGRPIPESLPLANSAIIDGKSRSLSGATTLEGAENRLPDVRRHTTELAGRPHLNPLPAYLPAKSTGRELVRLPDLDPLMDRPKSRLADNLLPVTSTVPAPATTLPQVLGKGPLPPARRRAS</sequence>
<feature type="compositionally biased region" description="Low complexity" evidence="5">
    <location>
        <begin position="641"/>
        <end position="650"/>
    </location>
</feature>
<dbReference type="GO" id="GO:0005524">
    <property type="term" value="F:ATP binding"/>
    <property type="evidence" value="ECO:0007669"/>
    <property type="project" value="UniProtKB-KW"/>
</dbReference>